<feature type="compositionally biased region" description="Polar residues" evidence="12">
    <location>
        <begin position="273"/>
        <end position="285"/>
    </location>
</feature>
<feature type="region of interest" description="Disordered" evidence="12">
    <location>
        <begin position="273"/>
        <end position="320"/>
    </location>
</feature>
<name>A2DMN5_TRIV3</name>
<dbReference type="VEuPathDB" id="TrichDB:TVAG_253680"/>
<dbReference type="VEuPathDB" id="TrichDB:TVAGG3_0059860"/>
<dbReference type="GO" id="GO:0005524">
    <property type="term" value="F:ATP binding"/>
    <property type="evidence" value="ECO:0007669"/>
    <property type="project" value="UniProtKB-UniRule"/>
</dbReference>
<dbReference type="FunFam" id="3.30.200.20:FF:000097">
    <property type="entry name" value="Probable serine/threonine-protein kinase nek1"/>
    <property type="match status" value="1"/>
</dbReference>
<evidence type="ECO:0000313" key="14">
    <source>
        <dbReference type="EMBL" id="EAY18256.1"/>
    </source>
</evidence>
<keyword evidence="7 10" id="KW-0067">ATP-binding</keyword>
<reference evidence="14" key="1">
    <citation type="submission" date="2006-10" db="EMBL/GenBank/DDBJ databases">
        <authorList>
            <person name="Amadeo P."/>
            <person name="Zhao Q."/>
            <person name="Wortman J."/>
            <person name="Fraser-Liggett C."/>
            <person name="Carlton J."/>
        </authorList>
    </citation>
    <scope>NUCLEOTIDE SEQUENCE</scope>
    <source>
        <strain evidence="14">G3</strain>
    </source>
</reference>
<evidence type="ECO:0000256" key="11">
    <source>
        <dbReference type="RuleBase" id="RU000304"/>
    </source>
</evidence>
<dbReference type="PANTHER" id="PTHR44899:SF3">
    <property type="entry name" value="SERINE_THREONINE-PROTEIN KINASE NEK1"/>
    <property type="match status" value="1"/>
</dbReference>
<evidence type="ECO:0000256" key="3">
    <source>
        <dbReference type="ARBA" id="ARBA00022527"/>
    </source>
</evidence>
<comment type="similarity">
    <text evidence="1">Belongs to the protein kinase superfamily. NEK Ser/Thr protein kinase family. NIMA subfamily.</text>
</comment>
<dbReference type="PANTHER" id="PTHR44899">
    <property type="entry name" value="CAMK FAMILY PROTEIN KINASE"/>
    <property type="match status" value="1"/>
</dbReference>
<sequence length="448" mass="50861">MSQDPMSRYKRIQQIGKGSYGKVYLMKDNKNGDYVVVKTIKIKGSDDSSRKTAQKEATLLSNLRHPNIIAYIDSFYTPQGDFSIVLEYADGKDLQKYLESHEEIKEKKVLQIFTQIILGLEYIHSQNILHRDIKTANVFLFKRGLVKLGDFGISREVTEDSFAQTMIGTPYFMCPELLRGDPYSFPADIWAAGCVLFELLTHKHAFTGKSREELFTNIKSGNMSMMPSGYSKELIELLMSMLQQDPNDRPTCKEILASNIIGHGLNELQTELSKKCNSNPSSGRKSQIPPPSKNAPSSSRSSSRQNMSSQSKLDTTDDDEIDQKEMPAWLNRNDQNLCNDLVRQSQRHLEKDSSWLLGVIRSSISTKAIPKQTVCDLGKLTGKIDERRNALVSAAKSALGSNYEYAYKWIKEYGQDRRKELMEKMPPGTDYEKEFRMLEVITAIEELA</sequence>
<evidence type="ECO:0000256" key="12">
    <source>
        <dbReference type="SAM" id="MobiDB-lite"/>
    </source>
</evidence>
<dbReference type="SMART" id="SM00220">
    <property type="entry name" value="S_TKc"/>
    <property type="match status" value="1"/>
</dbReference>
<dbReference type="InterPro" id="IPR011009">
    <property type="entry name" value="Kinase-like_dom_sf"/>
</dbReference>
<dbReference type="PROSITE" id="PS00107">
    <property type="entry name" value="PROTEIN_KINASE_ATP"/>
    <property type="match status" value="1"/>
</dbReference>
<dbReference type="InterPro" id="IPR051131">
    <property type="entry name" value="NEK_Ser/Thr_kinase_NIMA"/>
</dbReference>
<evidence type="ECO:0000256" key="4">
    <source>
        <dbReference type="ARBA" id="ARBA00022679"/>
    </source>
</evidence>
<dbReference type="Pfam" id="PF00069">
    <property type="entry name" value="Pkinase"/>
    <property type="match status" value="1"/>
</dbReference>
<keyword evidence="4" id="KW-0808">Transferase</keyword>
<dbReference type="AlphaFoldDB" id="A2DMN5"/>
<organism evidence="14 15">
    <name type="scientific">Trichomonas vaginalis (strain ATCC PRA-98 / G3)</name>
    <dbReference type="NCBI Taxonomy" id="412133"/>
    <lineage>
        <taxon>Eukaryota</taxon>
        <taxon>Metamonada</taxon>
        <taxon>Parabasalia</taxon>
        <taxon>Trichomonadida</taxon>
        <taxon>Trichomonadidae</taxon>
        <taxon>Trichomonas</taxon>
    </lineage>
</organism>
<dbReference type="GO" id="GO:0004674">
    <property type="term" value="F:protein serine/threonine kinase activity"/>
    <property type="evidence" value="ECO:0007669"/>
    <property type="project" value="UniProtKB-KW"/>
</dbReference>
<keyword evidence="3 11" id="KW-0723">Serine/threonine-protein kinase</keyword>
<dbReference type="SMR" id="A2DMN5"/>
<dbReference type="InterPro" id="IPR017441">
    <property type="entry name" value="Protein_kinase_ATP_BS"/>
</dbReference>
<comment type="catalytic activity">
    <reaction evidence="9">
        <text>L-seryl-[protein] + ATP = O-phospho-L-seryl-[protein] + ADP + H(+)</text>
        <dbReference type="Rhea" id="RHEA:17989"/>
        <dbReference type="Rhea" id="RHEA-COMP:9863"/>
        <dbReference type="Rhea" id="RHEA-COMP:11604"/>
        <dbReference type="ChEBI" id="CHEBI:15378"/>
        <dbReference type="ChEBI" id="CHEBI:29999"/>
        <dbReference type="ChEBI" id="CHEBI:30616"/>
        <dbReference type="ChEBI" id="CHEBI:83421"/>
        <dbReference type="ChEBI" id="CHEBI:456216"/>
        <dbReference type="EC" id="2.7.11.1"/>
    </reaction>
</comment>
<dbReference type="EMBL" id="DS113220">
    <property type="protein sequence ID" value="EAY18256.1"/>
    <property type="molecule type" value="Genomic_DNA"/>
</dbReference>
<protein>
    <recommendedName>
        <fullName evidence="2">non-specific serine/threonine protein kinase</fullName>
        <ecNumber evidence="2">2.7.11.1</ecNumber>
    </recommendedName>
</protein>
<feature type="domain" description="Protein kinase" evidence="13">
    <location>
        <begin position="9"/>
        <end position="261"/>
    </location>
</feature>
<feature type="binding site" evidence="10">
    <location>
        <position position="38"/>
    </location>
    <ligand>
        <name>ATP</name>
        <dbReference type="ChEBI" id="CHEBI:30616"/>
    </ligand>
</feature>
<dbReference type="STRING" id="5722.A2DMN5"/>
<dbReference type="InterPro" id="IPR000719">
    <property type="entry name" value="Prot_kinase_dom"/>
</dbReference>
<dbReference type="PROSITE" id="PS00108">
    <property type="entry name" value="PROTEIN_KINASE_ST"/>
    <property type="match status" value="1"/>
</dbReference>
<dbReference type="Gene3D" id="1.10.510.10">
    <property type="entry name" value="Transferase(Phosphotransferase) domain 1"/>
    <property type="match status" value="1"/>
</dbReference>
<evidence type="ECO:0000256" key="7">
    <source>
        <dbReference type="ARBA" id="ARBA00022840"/>
    </source>
</evidence>
<dbReference type="InterPro" id="IPR008271">
    <property type="entry name" value="Ser/Thr_kinase_AS"/>
</dbReference>
<evidence type="ECO:0000256" key="8">
    <source>
        <dbReference type="ARBA" id="ARBA00047899"/>
    </source>
</evidence>
<evidence type="ECO:0000256" key="10">
    <source>
        <dbReference type="PROSITE-ProRule" id="PRU10141"/>
    </source>
</evidence>
<dbReference type="KEGG" id="tva:5463767"/>
<dbReference type="EC" id="2.7.11.1" evidence="2"/>
<keyword evidence="5 10" id="KW-0547">Nucleotide-binding</keyword>
<dbReference type="PROSITE" id="PS50011">
    <property type="entry name" value="PROTEIN_KINASE_DOM"/>
    <property type="match status" value="1"/>
</dbReference>
<dbReference type="InParanoid" id="A2DMN5"/>
<dbReference type="CDD" id="cd08215">
    <property type="entry name" value="STKc_Nek"/>
    <property type="match status" value="1"/>
</dbReference>
<dbReference type="OrthoDB" id="248923at2759"/>
<dbReference type="eggNOG" id="KOG0589">
    <property type="taxonomic scope" value="Eukaryota"/>
</dbReference>
<dbReference type="Gene3D" id="3.30.200.20">
    <property type="entry name" value="Phosphorylase Kinase, domain 1"/>
    <property type="match status" value="1"/>
</dbReference>
<evidence type="ECO:0000313" key="15">
    <source>
        <dbReference type="Proteomes" id="UP000001542"/>
    </source>
</evidence>
<evidence type="ECO:0000256" key="9">
    <source>
        <dbReference type="ARBA" id="ARBA00048679"/>
    </source>
</evidence>
<evidence type="ECO:0000259" key="13">
    <source>
        <dbReference type="PROSITE" id="PS50011"/>
    </source>
</evidence>
<dbReference type="SUPFAM" id="SSF56112">
    <property type="entry name" value="Protein kinase-like (PK-like)"/>
    <property type="match status" value="1"/>
</dbReference>
<keyword evidence="15" id="KW-1185">Reference proteome</keyword>
<reference evidence="14" key="2">
    <citation type="journal article" date="2007" name="Science">
        <title>Draft genome sequence of the sexually transmitted pathogen Trichomonas vaginalis.</title>
        <authorList>
            <person name="Carlton J.M."/>
            <person name="Hirt R.P."/>
            <person name="Silva J.C."/>
            <person name="Delcher A.L."/>
            <person name="Schatz M."/>
            <person name="Zhao Q."/>
            <person name="Wortman J.R."/>
            <person name="Bidwell S.L."/>
            <person name="Alsmark U.C.M."/>
            <person name="Besteiro S."/>
            <person name="Sicheritz-Ponten T."/>
            <person name="Noel C.J."/>
            <person name="Dacks J.B."/>
            <person name="Foster P.G."/>
            <person name="Simillion C."/>
            <person name="Van de Peer Y."/>
            <person name="Miranda-Saavedra D."/>
            <person name="Barton G.J."/>
            <person name="Westrop G.D."/>
            <person name="Mueller S."/>
            <person name="Dessi D."/>
            <person name="Fiori P.L."/>
            <person name="Ren Q."/>
            <person name="Paulsen I."/>
            <person name="Zhang H."/>
            <person name="Bastida-Corcuera F.D."/>
            <person name="Simoes-Barbosa A."/>
            <person name="Brown M.T."/>
            <person name="Hayes R.D."/>
            <person name="Mukherjee M."/>
            <person name="Okumura C.Y."/>
            <person name="Schneider R."/>
            <person name="Smith A.J."/>
            <person name="Vanacova S."/>
            <person name="Villalvazo M."/>
            <person name="Haas B.J."/>
            <person name="Pertea M."/>
            <person name="Feldblyum T.V."/>
            <person name="Utterback T.R."/>
            <person name="Shu C.L."/>
            <person name="Osoegawa K."/>
            <person name="de Jong P.J."/>
            <person name="Hrdy I."/>
            <person name="Horvathova L."/>
            <person name="Zubacova Z."/>
            <person name="Dolezal P."/>
            <person name="Malik S.B."/>
            <person name="Logsdon J.M. Jr."/>
            <person name="Henze K."/>
            <person name="Gupta A."/>
            <person name="Wang C.C."/>
            <person name="Dunne R.L."/>
            <person name="Upcroft J.A."/>
            <person name="Upcroft P."/>
            <person name="White O."/>
            <person name="Salzberg S.L."/>
            <person name="Tang P."/>
            <person name="Chiu C.-H."/>
            <person name="Lee Y.-S."/>
            <person name="Embley T.M."/>
            <person name="Coombs G.H."/>
            <person name="Mottram J.C."/>
            <person name="Tachezy J."/>
            <person name="Fraser-Liggett C.M."/>
            <person name="Johnson P.J."/>
        </authorList>
    </citation>
    <scope>NUCLEOTIDE SEQUENCE [LARGE SCALE GENOMIC DNA]</scope>
    <source>
        <strain evidence="14">G3</strain>
    </source>
</reference>
<accession>A2DMN5</accession>
<proteinExistence type="inferred from homology"/>
<dbReference type="RefSeq" id="XP_001579242.1">
    <property type="nucleotide sequence ID" value="XM_001579192.1"/>
</dbReference>
<comment type="catalytic activity">
    <reaction evidence="8">
        <text>L-threonyl-[protein] + ATP = O-phospho-L-threonyl-[protein] + ADP + H(+)</text>
        <dbReference type="Rhea" id="RHEA:46608"/>
        <dbReference type="Rhea" id="RHEA-COMP:11060"/>
        <dbReference type="Rhea" id="RHEA-COMP:11605"/>
        <dbReference type="ChEBI" id="CHEBI:15378"/>
        <dbReference type="ChEBI" id="CHEBI:30013"/>
        <dbReference type="ChEBI" id="CHEBI:30616"/>
        <dbReference type="ChEBI" id="CHEBI:61977"/>
        <dbReference type="ChEBI" id="CHEBI:456216"/>
        <dbReference type="EC" id="2.7.11.1"/>
    </reaction>
</comment>
<evidence type="ECO:0000256" key="1">
    <source>
        <dbReference type="ARBA" id="ARBA00010886"/>
    </source>
</evidence>
<gene>
    <name evidence="14" type="ORF">TVAG_253680</name>
</gene>
<dbReference type="Proteomes" id="UP000001542">
    <property type="component" value="Unassembled WGS sequence"/>
</dbReference>
<evidence type="ECO:0000256" key="2">
    <source>
        <dbReference type="ARBA" id="ARBA00012513"/>
    </source>
</evidence>
<feature type="compositionally biased region" description="Low complexity" evidence="12">
    <location>
        <begin position="294"/>
        <end position="312"/>
    </location>
</feature>
<dbReference type="OMA" id="EKDDCLF"/>
<evidence type="ECO:0000256" key="5">
    <source>
        <dbReference type="ARBA" id="ARBA00022741"/>
    </source>
</evidence>
<evidence type="ECO:0000256" key="6">
    <source>
        <dbReference type="ARBA" id="ARBA00022777"/>
    </source>
</evidence>
<keyword evidence="6 14" id="KW-0418">Kinase</keyword>